<sequence length="292" mass="29904">MTEMQGVYCNTPTPNNTLSGTAGTLSYGSQNMSISGAVANRGSMASINKPTSSTLLAGFLIRERDAEREAMALGLTSAGIRERNNIAKRTVGSTSKDRIDWGALQISKRDSFREVLAEAVAAAAGGSGNDSSVGADDESQSTAGGSPSSTLKPQGSVESTSGLATGGYIHKANVPSSMLSSGGPGFSSALAGSAAGGNGVAAGSRIPGVPGTLTFTLSPPDDAPYSLFVMAEPQSDEPKAGIQWLHSPPAIGLNKKVIIVDALQVSTRLYTSDVRSGVHPRFRSRLRLNGSD</sequence>
<evidence type="ECO:0000256" key="1">
    <source>
        <dbReference type="SAM" id="MobiDB-lite"/>
    </source>
</evidence>
<evidence type="ECO:0000313" key="3">
    <source>
        <dbReference type="Proteomes" id="UP000075901"/>
    </source>
</evidence>
<accession>A0A182SCW2</accession>
<evidence type="ECO:0000313" key="2">
    <source>
        <dbReference type="EnsemblMetazoa" id="AMAM004252-PA"/>
    </source>
</evidence>
<feature type="compositionally biased region" description="Low complexity" evidence="1">
    <location>
        <begin position="125"/>
        <end position="134"/>
    </location>
</feature>
<dbReference type="EnsemblMetazoa" id="AMAM004252-RA">
    <property type="protein sequence ID" value="AMAM004252-PA"/>
    <property type="gene ID" value="AMAM004252"/>
</dbReference>
<feature type="region of interest" description="Disordered" evidence="1">
    <location>
        <begin position="125"/>
        <end position="163"/>
    </location>
</feature>
<organism evidence="2 3">
    <name type="scientific">Anopheles maculatus</name>
    <dbReference type="NCBI Taxonomy" id="74869"/>
    <lineage>
        <taxon>Eukaryota</taxon>
        <taxon>Metazoa</taxon>
        <taxon>Ecdysozoa</taxon>
        <taxon>Arthropoda</taxon>
        <taxon>Hexapoda</taxon>
        <taxon>Insecta</taxon>
        <taxon>Pterygota</taxon>
        <taxon>Neoptera</taxon>
        <taxon>Endopterygota</taxon>
        <taxon>Diptera</taxon>
        <taxon>Nematocera</taxon>
        <taxon>Culicoidea</taxon>
        <taxon>Culicidae</taxon>
        <taxon>Anophelinae</taxon>
        <taxon>Anopheles</taxon>
        <taxon>Anopheles maculatus group</taxon>
    </lineage>
</organism>
<keyword evidence="3" id="KW-1185">Reference proteome</keyword>
<feature type="compositionally biased region" description="Polar residues" evidence="1">
    <location>
        <begin position="8"/>
        <end position="22"/>
    </location>
</feature>
<reference evidence="2" key="2">
    <citation type="submission" date="2020-05" db="UniProtKB">
        <authorList>
            <consortium name="EnsemblMetazoa"/>
        </authorList>
    </citation>
    <scope>IDENTIFICATION</scope>
    <source>
        <strain evidence="2">maculatus3</strain>
    </source>
</reference>
<reference evidence="3" key="1">
    <citation type="submission" date="2013-09" db="EMBL/GenBank/DDBJ databases">
        <title>The Genome Sequence of Anopheles maculatus species B.</title>
        <authorList>
            <consortium name="The Broad Institute Genomics Platform"/>
            <person name="Neafsey D.E."/>
            <person name="Besansky N."/>
            <person name="Howell P."/>
            <person name="Walton C."/>
            <person name="Young S.K."/>
            <person name="Zeng Q."/>
            <person name="Gargeya S."/>
            <person name="Fitzgerald M."/>
            <person name="Haas B."/>
            <person name="Abouelleil A."/>
            <person name="Allen A.W."/>
            <person name="Alvarado L."/>
            <person name="Arachchi H.M."/>
            <person name="Berlin A.M."/>
            <person name="Chapman S.B."/>
            <person name="Gainer-Dewar J."/>
            <person name="Goldberg J."/>
            <person name="Griggs A."/>
            <person name="Gujja S."/>
            <person name="Hansen M."/>
            <person name="Howarth C."/>
            <person name="Imamovic A."/>
            <person name="Ireland A."/>
            <person name="Larimer J."/>
            <person name="McCowan C."/>
            <person name="Murphy C."/>
            <person name="Pearson M."/>
            <person name="Poon T.W."/>
            <person name="Priest M."/>
            <person name="Roberts A."/>
            <person name="Saif S."/>
            <person name="Shea T."/>
            <person name="Sisk P."/>
            <person name="Sykes S."/>
            <person name="Wortman J."/>
            <person name="Nusbaum C."/>
            <person name="Birren B."/>
        </authorList>
    </citation>
    <scope>NUCLEOTIDE SEQUENCE [LARGE SCALE GENOMIC DNA]</scope>
    <source>
        <strain evidence="3">maculatus3</strain>
    </source>
</reference>
<feature type="compositionally biased region" description="Polar residues" evidence="1">
    <location>
        <begin position="140"/>
        <end position="163"/>
    </location>
</feature>
<name>A0A182SCW2_9DIPT</name>
<dbReference type="AlphaFoldDB" id="A0A182SCW2"/>
<protein>
    <submittedName>
        <fullName evidence="2">Uncharacterized protein</fullName>
    </submittedName>
</protein>
<dbReference type="Proteomes" id="UP000075901">
    <property type="component" value="Unassembled WGS sequence"/>
</dbReference>
<proteinExistence type="predicted"/>
<dbReference type="VEuPathDB" id="VectorBase:AMAM004252"/>
<feature type="region of interest" description="Disordered" evidence="1">
    <location>
        <begin position="1"/>
        <end position="22"/>
    </location>
</feature>